<dbReference type="EMBL" id="MFAB01000027">
    <property type="protein sequence ID" value="OGD68431.1"/>
    <property type="molecule type" value="Genomic_DNA"/>
</dbReference>
<evidence type="ECO:0000313" key="2">
    <source>
        <dbReference type="Proteomes" id="UP000176865"/>
    </source>
</evidence>
<accession>A0A1F5EM08</accession>
<protein>
    <submittedName>
        <fullName evidence="1">Uncharacterized protein</fullName>
    </submittedName>
</protein>
<dbReference type="AlphaFoldDB" id="A0A1F5EM08"/>
<proteinExistence type="predicted"/>
<comment type="caution">
    <text evidence="1">The sequence shown here is derived from an EMBL/GenBank/DDBJ whole genome shotgun (WGS) entry which is preliminary data.</text>
</comment>
<dbReference type="STRING" id="1797579.A2996_03150"/>
<dbReference type="Proteomes" id="UP000176865">
    <property type="component" value="Unassembled WGS sequence"/>
</dbReference>
<evidence type="ECO:0000313" key="1">
    <source>
        <dbReference type="EMBL" id="OGD68431.1"/>
    </source>
</evidence>
<reference evidence="1 2" key="1">
    <citation type="journal article" date="2016" name="Nat. Commun.">
        <title>Thousands of microbial genomes shed light on interconnected biogeochemical processes in an aquifer system.</title>
        <authorList>
            <person name="Anantharaman K."/>
            <person name="Brown C.T."/>
            <person name="Hug L.A."/>
            <person name="Sharon I."/>
            <person name="Castelle C.J."/>
            <person name="Probst A.J."/>
            <person name="Thomas B.C."/>
            <person name="Singh A."/>
            <person name="Wilkins M.J."/>
            <person name="Karaoz U."/>
            <person name="Brodie E.L."/>
            <person name="Williams K.H."/>
            <person name="Hubbard S.S."/>
            <person name="Banfield J.F."/>
        </authorList>
    </citation>
    <scope>NUCLEOTIDE SEQUENCE [LARGE SCALE GENOMIC DNA]</scope>
</reference>
<organism evidence="1 2">
    <name type="scientific">Candidatus Campbellbacteria bacterium RIFCSPLOWO2_01_FULL_34_15</name>
    <dbReference type="NCBI Taxonomy" id="1797579"/>
    <lineage>
        <taxon>Bacteria</taxon>
        <taxon>Candidatus Campbelliibacteriota</taxon>
    </lineage>
</organism>
<gene>
    <name evidence="1" type="ORF">A2996_03150</name>
</gene>
<sequence length="355" mass="39960">MKKVFNKKIKVYLGVLFVFSFVFVSFADAVETDIESYVFGGSGIGSLPELLTMKLSNRIPSPNEEITISLENYSIDLYTSQISWYKNDSLVERGLGKKDFTFNVGGLGTSDTITAVVLTKNGEQISTSKTFSPAEVDIVWEGDVYTPPFYKGKALVSHRSIVKIVAIPNFIGSNKSKISDDKLMYVWKKNGNIINGSQGMGKNMLYYDMEKNFRDSVLTVEVSNSDDSIKAKSSVSIKEIKPKIVFYENDPLMGIVFEKALNKKTDLLKEEITVTAQPFFFSKDDIKNEKLEYKWKLNNKILDDVVGDFITLKKGEDKGTANLSLNIQDKNRVMQSATNILNINFDDERASLFNF</sequence>
<name>A0A1F5EM08_9BACT</name>